<dbReference type="PANTHER" id="PTHR38846:SF1">
    <property type="entry name" value="C3H1-TYPE DOMAIN-CONTAINING PROTEIN"/>
    <property type="match status" value="1"/>
</dbReference>
<accession>A0A6A7BSI5</accession>
<gene>
    <name evidence="1" type="ORF">K470DRAFT_278819</name>
</gene>
<evidence type="ECO:0000313" key="1">
    <source>
        <dbReference type="EMBL" id="KAF2858042.1"/>
    </source>
</evidence>
<dbReference type="OrthoDB" id="6105938at2759"/>
<organism evidence="1 2">
    <name type="scientific">Piedraia hortae CBS 480.64</name>
    <dbReference type="NCBI Taxonomy" id="1314780"/>
    <lineage>
        <taxon>Eukaryota</taxon>
        <taxon>Fungi</taxon>
        <taxon>Dikarya</taxon>
        <taxon>Ascomycota</taxon>
        <taxon>Pezizomycotina</taxon>
        <taxon>Dothideomycetes</taxon>
        <taxon>Dothideomycetidae</taxon>
        <taxon>Capnodiales</taxon>
        <taxon>Piedraiaceae</taxon>
        <taxon>Piedraia</taxon>
    </lineage>
</organism>
<dbReference type="AlphaFoldDB" id="A0A6A7BSI5"/>
<dbReference type="Proteomes" id="UP000799421">
    <property type="component" value="Unassembled WGS sequence"/>
</dbReference>
<dbReference type="PANTHER" id="PTHR38846">
    <property type="entry name" value="C3H1-TYPE DOMAIN-CONTAINING PROTEIN"/>
    <property type="match status" value="1"/>
</dbReference>
<protein>
    <submittedName>
        <fullName evidence="1">Uncharacterized protein</fullName>
    </submittedName>
</protein>
<dbReference type="EMBL" id="MU006019">
    <property type="protein sequence ID" value="KAF2858042.1"/>
    <property type="molecule type" value="Genomic_DNA"/>
</dbReference>
<evidence type="ECO:0000313" key="2">
    <source>
        <dbReference type="Proteomes" id="UP000799421"/>
    </source>
</evidence>
<sequence length="130" mass="14445">MMPLPGSLVAAFLINNMAKSKKKMIAMAQSHFKLSYGVDESRLEGWQRLCSDVGIEPANSIRQCKLALSKVNINLVDFVNAMISGSQVHHFPSKNALRDYIASHGNEKTFPLRAAKANGYLKALLITLWR</sequence>
<name>A0A6A7BSI5_9PEZI</name>
<keyword evidence="2" id="KW-1185">Reference proteome</keyword>
<proteinExistence type="predicted"/>
<reference evidence="1" key="1">
    <citation type="journal article" date="2020" name="Stud. Mycol.">
        <title>101 Dothideomycetes genomes: a test case for predicting lifestyles and emergence of pathogens.</title>
        <authorList>
            <person name="Haridas S."/>
            <person name="Albert R."/>
            <person name="Binder M."/>
            <person name="Bloem J."/>
            <person name="Labutti K."/>
            <person name="Salamov A."/>
            <person name="Andreopoulos B."/>
            <person name="Baker S."/>
            <person name="Barry K."/>
            <person name="Bills G."/>
            <person name="Bluhm B."/>
            <person name="Cannon C."/>
            <person name="Castanera R."/>
            <person name="Culley D."/>
            <person name="Daum C."/>
            <person name="Ezra D."/>
            <person name="Gonzalez J."/>
            <person name="Henrissat B."/>
            <person name="Kuo A."/>
            <person name="Liang C."/>
            <person name="Lipzen A."/>
            <person name="Lutzoni F."/>
            <person name="Magnuson J."/>
            <person name="Mondo S."/>
            <person name="Nolan M."/>
            <person name="Ohm R."/>
            <person name="Pangilinan J."/>
            <person name="Park H.-J."/>
            <person name="Ramirez L."/>
            <person name="Alfaro M."/>
            <person name="Sun H."/>
            <person name="Tritt A."/>
            <person name="Yoshinaga Y."/>
            <person name="Zwiers L.-H."/>
            <person name="Turgeon B."/>
            <person name="Goodwin S."/>
            <person name="Spatafora J."/>
            <person name="Crous P."/>
            <person name="Grigoriev I."/>
        </authorList>
    </citation>
    <scope>NUCLEOTIDE SEQUENCE</scope>
    <source>
        <strain evidence="1">CBS 480.64</strain>
    </source>
</reference>